<proteinExistence type="predicted"/>
<comment type="caution">
    <text evidence="1">The sequence shown here is derived from an EMBL/GenBank/DDBJ whole genome shotgun (WGS) entry which is preliminary data.</text>
</comment>
<dbReference type="Proteomes" id="UP001152795">
    <property type="component" value="Unassembled WGS sequence"/>
</dbReference>
<feature type="non-terminal residue" evidence="1">
    <location>
        <position position="1"/>
    </location>
</feature>
<organism evidence="1 2">
    <name type="scientific">Paramuricea clavata</name>
    <name type="common">Red gorgonian</name>
    <name type="synonym">Violescent sea-whip</name>
    <dbReference type="NCBI Taxonomy" id="317549"/>
    <lineage>
        <taxon>Eukaryota</taxon>
        <taxon>Metazoa</taxon>
        <taxon>Cnidaria</taxon>
        <taxon>Anthozoa</taxon>
        <taxon>Octocorallia</taxon>
        <taxon>Malacalcyonacea</taxon>
        <taxon>Plexauridae</taxon>
        <taxon>Paramuricea</taxon>
    </lineage>
</organism>
<sequence length="73" mass="8098">VLHVVPELPSNCQRFKTLSEAETAFDIDYVKSEVLNNDTVKCCCLNSAAHEHTDDLLQCSCGTNDHNSDDITE</sequence>
<reference evidence="1" key="1">
    <citation type="submission" date="2020-04" db="EMBL/GenBank/DDBJ databases">
        <authorList>
            <person name="Alioto T."/>
            <person name="Alioto T."/>
            <person name="Gomez Garrido J."/>
        </authorList>
    </citation>
    <scope>NUCLEOTIDE SEQUENCE</scope>
    <source>
        <strain evidence="1">A484AB</strain>
    </source>
</reference>
<keyword evidence="2" id="KW-1185">Reference proteome</keyword>
<protein>
    <submittedName>
        <fullName evidence="1">Uncharacterized protein</fullName>
    </submittedName>
</protein>
<evidence type="ECO:0000313" key="2">
    <source>
        <dbReference type="Proteomes" id="UP001152795"/>
    </source>
</evidence>
<accession>A0A6S7KCL4</accession>
<feature type="non-terminal residue" evidence="1">
    <location>
        <position position="73"/>
    </location>
</feature>
<dbReference type="EMBL" id="CACRXK020009898">
    <property type="protein sequence ID" value="CAB4018198.1"/>
    <property type="molecule type" value="Genomic_DNA"/>
</dbReference>
<name>A0A6S7KCL4_PARCT</name>
<dbReference type="AlphaFoldDB" id="A0A6S7KCL4"/>
<gene>
    <name evidence="1" type="ORF">PACLA_8A024691</name>
</gene>
<evidence type="ECO:0000313" key="1">
    <source>
        <dbReference type="EMBL" id="CAB4018198.1"/>
    </source>
</evidence>